<gene>
    <name evidence="1" type="ORF">DOTSEDRAFT_67593</name>
</gene>
<dbReference type="EMBL" id="KB446535">
    <property type="protein sequence ID" value="EME48602.1"/>
    <property type="molecule type" value="Genomic_DNA"/>
</dbReference>
<evidence type="ECO:0000313" key="2">
    <source>
        <dbReference type="Proteomes" id="UP000016933"/>
    </source>
</evidence>
<evidence type="ECO:0000313" key="1">
    <source>
        <dbReference type="EMBL" id="EME48602.1"/>
    </source>
</evidence>
<accession>N1PYV0</accession>
<dbReference type="AlphaFoldDB" id="N1PYV0"/>
<dbReference type="eggNOG" id="ENOG502TGWH">
    <property type="taxonomic scope" value="Eukaryota"/>
</dbReference>
<reference evidence="1 2" key="2">
    <citation type="journal article" date="2012" name="PLoS Pathog.">
        <title>Diverse lifestyles and strategies of plant pathogenesis encoded in the genomes of eighteen Dothideomycetes fungi.</title>
        <authorList>
            <person name="Ohm R.A."/>
            <person name="Feau N."/>
            <person name="Henrissat B."/>
            <person name="Schoch C.L."/>
            <person name="Horwitz B.A."/>
            <person name="Barry K.W."/>
            <person name="Condon B.J."/>
            <person name="Copeland A.C."/>
            <person name="Dhillon B."/>
            <person name="Glaser F."/>
            <person name="Hesse C.N."/>
            <person name="Kosti I."/>
            <person name="LaButti K."/>
            <person name="Lindquist E.A."/>
            <person name="Lucas S."/>
            <person name="Salamov A.A."/>
            <person name="Bradshaw R.E."/>
            <person name="Ciuffetti L."/>
            <person name="Hamelin R.C."/>
            <person name="Kema G.H.J."/>
            <person name="Lawrence C."/>
            <person name="Scott J.A."/>
            <person name="Spatafora J.W."/>
            <person name="Turgeon B.G."/>
            <person name="de Wit P.J.G.M."/>
            <person name="Zhong S."/>
            <person name="Goodwin S.B."/>
            <person name="Grigoriev I.V."/>
        </authorList>
    </citation>
    <scope>NUCLEOTIDE SEQUENCE [LARGE SCALE GENOMIC DNA]</scope>
    <source>
        <strain evidence="2">NZE10 / CBS 128990</strain>
    </source>
</reference>
<evidence type="ECO:0008006" key="3">
    <source>
        <dbReference type="Google" id="ProtNLM"/>
    </source>
</evidence>
<proteinExistence type="predicted"/>
<reference evidence="2" key="1">
    <citation type="journal article" date="2012" name="PLoS Genet.">
        <title>The genomes of the fungal plant pathogens Cladosporium fulvum and Dothistroma septosporum reveal adaptation to different hosts and lifestyles but also signatures of common ancestry.</title>
        <authorList>
            <person name="de Wit P.J.G.M."/>
            <person name="van der Burgt A."/>
            <person name="Oekmen B."/>
            <person name="Stergiopoulos I."/>
            <person name="Abd-Elsalam K.A."/>
            <person name="Aerts A.L."/>
            <person name="Bahkali A.H."/>
            <person name="Beenen H.G."/>
            <person name="Chettri P."/>
            <person name="Cox M.P."/>
            <person name="Datema E."/>
            <person name="de Vries R.P."/>
            <person name="Dhillon B."/>
            <person name="Ganley A.R."/>
            <person name="Griffiths S.A."/>
            <person name="Guo Y."/>
            <person name="Hamelin R.C."/>
            <person name="Henrissat B."/>
            <person name="Kabir M.S."/>
            <person name="Jashni M.K."/>
            <person name="Kema G."/>
            <person name="Klaubauf S."/>
            <person name="Lapidus A."/>
            <person name="Levasseur A."/>
            <person name="Lindquist E."/>
            <person name="Mehrabi R."/>
            <person name="Ohm R.A."/>
            <person name="Owen T.J."/>
            <person name="Salamov A."/>
            <person name="Schwelm A."/>
            <person name="Schijlen E."/>
            <person name="Sun H."/>
            <person name="van den Burg H.A."/>
            <person name="van Ham R.C.H.J."/>
            <person name="Zhang S."/>
            <person name="Goodwin S.B."/>
            <person name="Grigoriev I.V."/>
            <person name="Collemare J."/>
            <person name="Bradshaw R.E."/>
        </authorList>
    </citation>
    <scope>NUCLEOTIDE SEQUENCE [LARGE SCALE GENOMIC DNA]</scope>
    <source>
        <strain evidence="2">NZE10 / CBS 128990</strain>
    </source>
</reference>
<protein>
    <recommendedName>
        <fullName evidence="3">F-box domain-containing protein</fullName>
    </recommendedName>
</protein>
<dbReference type="HOGENOM" id="CLU_1384130_0_0_1"/>
<dbReference type="OrthoDB" id="4133832at2759"/>
<sequence>MKKSSLLSLPPELRNHIYEVVAADTERLIIRRGSTGPHPFNQVCHQIQDEFGSIFAACIKDNTPTVEPRTILIQLENFDFTSTVQAIDRCLHSLKTIFEVEVRISKQLYRRDWEKVWPWVHFCDELARQGDGSHMEIQSKYSIRGASGVCNSHVARHELYIESVPYILHGNSGGAQTSAGYRQIEKIRAAIGGGILL</sequence>
<name>N1PYV0_DOTSN</name>
<keyword evidence="2" id="KW-1185">Reference proteome</keyword>
<dbReference type="Proteomes" id="UP000016933">
    <property type="component" value="Unassembled WGS sequence"/>
</dbReference>
<organism evidence="1 2">
    <name type="scientific">Dothistroma septosporum (strain NZE10 / CBS 128990)</name>
    <name type="common">Red band needle blight fungus</name>
    <name type="synonym">Mycosphaerella pini</name>
    <dbReference type="NCBI Taxonomy" id="675120"/>
    <lineage>
        <taxon>Eukaryota</taxon>
        <taxon>Fungi</taxon>
        <taxon>Dikarya</taxon>
        <taxon>Ascomycota</taxon>
        <taxon>Pezizomycotina</taxon>
        <taxon>Dothideomycetes</taxon>
        <taxon>Dothideomycetidae</taxon>
        <taxon>Mycosphaerellales</taxon>
        <taxon>Mycosphaerellaceae</taxon>
        <taxon>Dothistroma</taxon>
    </lineage>
</organism>